<sequence length="84" mass="9050">MQGLEQAFAVLATQIRAARRAKGFRQEEVARTAGLGTSTVRMIERGTHHGTSLVGMLAVLRAVGLPLSTLDPLMEQIQYNSPSS</sequence>
<dbReference type="CDD" id="cd00093">
    <property type="entry name" value="HTH_XRE"/>
    <property type="match status" value="1"/>
</dbReference>
<organism evidence="2 3">
    <name type="scientific">Curtobacterium poinsettiae</name>
    <dbReference type="NCBI Taxonomy" id="159612"/>
    <lineage>
        <taxon>Bacteria</taxon>
        <taxon>Bacillati</taxon>
        <taxon>Actinomycetota</taxon>
        <taxon>Actinomycetes</taxon>
        <taxon>Micrococcales</taxon>
        <taxon>Microbacteriaceae</taxon>
        <taxon>Curtobacterium</taxon>
    </lineage>
</organism>
<proteinExistence type="predicted"/>
<feature type="domain" description="HTH cro/C1-type" evidence="1">
    <location>
        <begin position="15"/>
        <end position="70"/>
    </location>
</feature>
<protein>
    <submittedName>
        <fullName evidence="2">Helix-turn-helix transcriptional regulator</fullName>
    </submittedName>
</protein>
<dbReference type="EMBL" id="JAPJDE010000006">
    <property type="protein sequence ID" value="MCX2850127.1"/>
    <property type="molecule type" value="Genomic_DNA"/>
</dbReference>
<dbReference type="InterPro" id="IPR001387">
    <property type="entry name" value="Cro/C1-type_HTH"/>
</dbReference>
<dbReference type="SMART" id="SM00530">
    <property type="entry name" value="HTH_XRE"/>
    <property type="match status" value="1"/>
</dbReference>
<accession>A0ABT3S5M5</accession>
<comment type="caution">
    <text evidence="2">The sequence shown here is derived from an EMBL/GenBank/DDBJ whole genome shotgun (WGS) entry which is preliminary data.</text>
</comment>
<evidence type="ECO:0000313" key="3">
    <source>
        <dbReference type="Proteomes" id="UP001207276"/>
    </source>
</evidence>
<dbReference type="Proteomes" id="UP001207276">
    <property type="component" value="Unassembled WGS sequence"/>
</dbReference>
<gene>
    <name evidence="2" type="ORF">ORG12_15715</name>
</gene>
<dbReference type="InterPro" id="IPR010982">
    <property type="entry name" value="Lambda_DNA-bd_dom_sf"/>
</dbReference>
<dbReference type="Gene3D" id="1.10.260.40">
    <property type="entry name" value="lambda repressor-like DNA-binding domains"/>
    <property type="match status" value="1"/>
</dbReference>
<evidence type="ECO:0000313" key="2">
    <source>
        <dbReference type="EMBL" id="MCX2850127.1"/>
    </source>
</evidence>
<name>A0ABT3S5M5_9MICO</name>
<evidence type="ECO:0000259" key="1">
    <source>
        <dbReference type="PROSITE" id="PS50943"/>
    </source>
</evidence>
<dbReference type="PROSITE" id="PS50943">
    <property type="entry name" value="HTH_CROC1"/>
    <property type="match status" value="1"/>
</dbReference>
<dbReference type="SUPFAM" id="SSF47413">
    <property type="entry name" value="lambda repressor-like DNA-binding domains"/>
    <property type="match status" value="1"/>
</dbReference>
<reference evidence="2 3" key="1">
    <citation type="submission" date="2022-11" db="EMBL/GenBank/DDBJ databases">
        <title>Taxonomy of Curtobacterium flaccumfaciens.</title>
        <authorList>
            <person name="Osdaghi E."/>
            <person name="Taghavi S.M."/>
            <person name="Hamidizade M."/>
            <person name="Abachi H."/>
            <person name="Fazliarab A."/>
            <person name="Baeyen S."/>
            <person name="Portier P."/>
            <person name="Van Vaerenbergh J."/>
            <person name="Jacques M.-A."/>
        </authorList>
    </citation>
    <scope>NUCLEOTIDE SEQUENCE [LARGE SCALE GENOMIC DNA]</scope>
    <source>
        <strain evidence="2 3">LMG 3715</strain>
    </source>
</reference>
<dbReference type="RefSeq" id="WP_214519478.1">
    <property type="nucleotide sequence ID" value="NZ_CP104934.1"/>
</dbReference>
<dbReference type="Pfam" id="PF01381">
    <property type="entry name" value="HTH_3"/>
    <property type="match status" value="1"/>
</dbReference>
<keyword evidence="3" id="KW-1185">Reference proteome</keyword>